<sequence length="74" mass="8783">MLIREIVQQALKTRYLTREAEDQLRQLLRSKYDSQDLQAFMNLQNAVMEGQVQQESRPFLDNLLILRDDKLSCI</sequence>
<gene>
    <name evidence="1" type="ORF">MC7420_5977</name>
</gene>
<protein>
    <submittedName>
        <fullName evidence="1">Uncharacterized protein</fullName>
    </submittedName>
</protein>
<name>B4W4W3_9CYAN</name>
<keyword evidence="2" id="KW-1185">Reference proteome</keyword>
<accession>B4W4W3</accession>
<dbReference type="eggNOG" id="ENOG50331N2">
    <property type="taxonomic scope" value="Bacteria"/>
</dbReference>
<reference evidence="1 2" key="1">
    <citation type="submission" date="2008-07" db="EMBL/GenBank/DDBJ databases">
        <authorList>
            <person name="Tandeau de Marsac N."/>
            <person name="Ferriera S."/>
            <person name="Johnson J."/>
            <person name="Kravitz S."/>
            <person name="Beeson K."/>
            <person name="Sutton G."/>
            <person name="Rogers Y.-H."/>
            <person name="Friedman R."/>
            <person name="Frazier M."/>
            <person name="Venter J.C."/>
        </authorList>
    </citation>
    <scope>NUCLEOTIDE SEQUENCE [LARGE SCALE GENOMIC DNA]</scope>
    <source>
        <strain evidence="1 2">PCC 7420</strain>
    </source>
</reference>
<dbReference type="RefSeq" id="WP_006106436.1">
    <property type="nucleotide sequence ID" value="NZ_DS989882.1"/>
</dbReference>
<evidence type="ECO:0000313" key="2">
    <source>
        <dbReference type="Proteomes" id="UP000003835"/>
    </source>
</evidence>
<proteinExistence type="predicted"/>
<dbReference type="Proteomes" id="UP000003835">
    <property type="component" value="Unassembled WGS sequence"/>
</dbReference>
<evidence type="ECO:0000313" key="1">
    <source>
        <dbReference type="EMBL" id="EDX70774.1"/>
    </source>
</evidence>
<dbReference type="EMBL" id="DS989882">
    <property type="protein sequence ID" value="EDX70774.1"/>
    <property type="molecule type" value="Genomic_DNA"/>
</dbReference>
<dbReference type="AlphaFoldDB" id="B4W4W3"/>
<dbReference type="HOGENOM" id="CLU_196740_0_0_3"/>
<organism evidence="1 2">
    <name type="scientific">Coleofasciculus chthonoplastes PCC 7420</name>
    <dbReference type="NCBI Taxonomy" id="118168"/>
    <lineage>
        <taxon>Bacteria</taxon>
        <taxon>Bacillati</taxon>
        <taxon>Cyanobacteriota</taxon>
        <taxon>Cyanophyceae</taxon>
        <taxon>Coleofasciculales</taxon>
        <taxon>Coleofasciculaceae</taxon>
        <taxon>Coleofasciculus</taxon>
    </lineage>
</organism>